<evidence type="ECO:0000256" key="1">
    <source>
        <dbReference type="SAM" id="MobiDB-lite"/>
    </source>
</evidence>
<feature type="compositionally biased region" description="Low complexity" evidence="1">
    <location>
        <begin position="73"/>
        <end position="106"/>
    </location>
</feature>
<gene>
    <name evidence="2" type="ORF">BP5553_05254</name>
</gene>
<dbReference type="EMBL" id="NPIC01000003">
    <property type="protein sequence ID" value="RDL37821.1"/>
    <property type="molecule type" value="Genomic_DNA"/>
</dbReference>
<name>A0A370TQL1_9HELO</name>
<keyword evidence="3" id="KW-1185">Reference proteome</keyword>
<comment type="caution">
    <text evidence="2">The sequence shown here is derived from an EMBL/GenBank/DDBJ whole genome shotgun (WGS) entry which is preliminary data.</text>
</comment>
<feature type="region of interest" description="Disordered" evidence="1">
    <location>
        <begin position="255"/>
        <end position="284"/>
    </location>
</feature>
<evidence type="ECO:0000313" key="2">
    <source>
        <dbReference type="EMBL" id="RDL37821.1"/>
    </source>
</evidence>
<accession>A0A370TQL1</accession>
<dbReference type="STRING" id="2656787.A0A370TQL1"/>
<dbReference type="GeneID" id="43598103"/>
<feature type="compositionally biased region" description="Basic and acidic residues" evidence="1">
    <location>
        <begin position="134"/>
        <end position="143"/>
    </location>
</feature>
<feature type="region of interest" description="Disordered" evidence="1">
    <location>
        <begin position="65"/>
        <end position="145"/>
    </location>
</feature>
<dbReference type="AlphaFoldDB" id="A0A370TQL1"/>
<dbReference type="OrthoDB" id="5279705at2759"/>
<proteinExistence type="predicted"/>
<protein>
    <submittedName>
        <fullName evidence="2">Uncharacterized protein</fullName>
    </submittedName>
</protein>
<evidence type="ECO:0000313" key="3">
    <source>
        <dbReference type="Proteomes" id="UP000254866"/>
    </source>
</evidence>
<sequence length="284" mass="32702">MFSMLPPTPAHTTPHNFKSHQSYKYTPLVSSPLSCLPLRSSPTSSPLSPCDGNVPQRVFSCDFNYNDGDKMMTSPTPSPSKAKSKQPQSQSQSRSRSQSQSPTLTLPSPPPSRGKERDSMFGKRPTKPNPLFHGRKDGEDGRETRRKLFLKKVREGAEEKRWRDRGGDEEIMRVLWFGEERERRRREELAMEMADQPIPEEEELNLDEMMAEEVAMNEEAELDAMLGDMHKQAETPYGSDDEEYDDIFMDVINEETRAASQQQQQPQYEYLRPENQDEEMMDMS</sequence>
<dbReference type="Proteomes" id="UP000254866">
    <property type="component" value="Unassembled WGS sequence"/>
</dbReference>
<organism evidence="2 3">
    <name type="scientific">Venustampulla echinocandica</name>
    <dbReference type="NCBI Taxonomy" id="2656787"/>
    <lineage>
        <taxon>Eukaryota</taxon>
        <taxon>Fungi</taxon>
        <taxon>Dikarya</taxon>
        <taxon>Ascomycota</taxon>
        <taxon>Pezizomycotina</taxon>
        <taxon>Leotiomycetes</taxon>
        <taxon>Helotiales</taxon>
        <taxon>Pleuroascaceae</taxon>
        <taxon>Venustampulla</taxon>
    </lineage>
</organism>
<reference evidence="2 3" key="1">
    <citation type="journal article" date="2018" name="IMA Fungus">
        <title>IMA Genome-F 9: Draft genome sequence of Annulohypoxylon stygium, Aspergillus mulundensis, Berkeleyomyces basicola (syn. Thielaviopsis basicola), Ceratocystis smalleyi, two Cercospora beticola strains, Coleophoma cylindrospora, Fusarium fracticaudum, Phialophora cf. hyalina, and Morchella septimelata.</title>
        <authorList>
            <person name="Wingfield B.D."/>
            <person name="Bills G.F."/>
            <person name="Dong Y."/>
            <person name="Huang W."/>
            <person name="Nel W.J."/>
            <person name="Swalarsk-Parry B.S."/>
            <person name="Vaghefi N."/>
            <person name="Wilken P.M."/>
            <person name="An Z."/>
            <person name="de Beer Z.W."/>
            <person name="De Vos L."/>
            <person name="Chen L."/>
            <person name="Duong T.A."/>
            <person name="Gao Y."/>
            <person name="Hammerbacher A."/>
            <person name="Kikkert J.R."/>
            <person name="Li Y."/>
            <person name="Li H."/>
            <person name="Li K."/>
            <person name="Li Q."/>
            <person name="Liu X."/>
            <person name="Ma X."/>
            <person name="Naidoo K."/>
            <person name="Pethybridge S.J."/>
            <person name="Sun J."/>
            <person name="Steenkamp E.T."/>
            <person name="van der Nest M.A."/>
            <person name="van Wyk S."/>
            <person name="Wingfield M.J."/>
            <person name="Xiong C."/>
            <person name="Yue Q."/>
            <person name="Zhang X."/>
        </authorList>
    </citation>
    <scope>NUCLEOTIDE SEQUENCE [LARGE SCALE GENOMIC DNA]</scope>
    <source>
        <strain evidence="2 3">BP 5553</strain>
    </source>
</reference>
<dbReference type="RefSeq" id="XP_031870477.1">
    <property type="nucleotide sequence ID" value="XM_032013877.1"/>
</dbReference>